<feature type="domain" description="Telomeric single stranded DNA binding POT1/Cdc13" evidence="6">
    <location>
        <begin position="89"/>
        <end position="216"/>
    </location>
</feature>
<dbReference type="EMBL" id="KB007870">
    <property type="protein sequence ID" value="ELR22808.1"/>
    <property type="molecule type" value="Genomic_DNA"/>
</dbReference>
<dbReference type="SMART" id="SM00976">
    <property type="entry name" value="Telo_bind"/>
    <property type="match status" value="1"/>
</dbReference>
<keyword evidence="4" id="KW-0238">DNA-binding</keyword>
<keyword evidence="2" id="KW-0158">Chromosome</keyword>
<dbReference type="InterPro" id="IPR012340">
    <property type="entry name" value="NA-bd_OB-fold"/>
</dbReference>
<evidence type="ECO:0000256" key="1">
    <source>
        <dbReference type="ARBA" id="ARBA00004574"/>
    </source>
</evidence>
<feature type="region of interest" description="Disordered" evidence="5">
    <location>
        <begin position="396"/>
        <end position="430"/>
    </location>
</feature>
<dbReference type="PANTHER" id="PTHR14513">
    <property type="entry name" value="PROTECTION OF TELOMERES 1"/>
    <property type="match status" value="1"/>
</dbReference>
<proteinExistence type="predicted"/>
<dbReference type="Pfam" id="PF02765">
    <property type="entry name" value="POT1"/>
    <property type="match status" value="1"/>
</dbReference>
<dbReference type="InterPro" id="IPR011564">
    <property type="entry name" value="Telomer_end-bd_POT1/Cdc13"/>
</dbReference>
<name>L8HDH1_ACACF</name>
<accession>L8HDH1</accession>
<dbReference type="InterPro" id="IPR028389">
    <property type="entry name" value="POT1"/>
</dbReference>
<dbReference type="GO" id="GO:0032210">
    <property type="term" value="P:regulation of telomere maintenance via telomerase"/>
    <property type="evidence" value="ECO:0007669"/>
    <property type="project" value="TreeGrafter"/>
</dbReference>
<dbReference type="OMA" id="HARESHS"/>
<sequence>MKRTREELSCDALTQVRRQRRVEENEDEDEELEEEPEEAEDGVQVSRLKPPLPRFTSARQFVRVEKKPEGAAPTAATAKKTAPPAEYTYTRISELQPGQQANVYGVVRALKEPRPTRGTDWVVALVVVDVSAPTKEEGLGINLFAPEERAWAVTTSTPYDKALAHHARESHSRGFAWILVDGAPGAPLVPHSSSSERATFTSKDEERIKSIRVWASSTALIPTTTATATTTTTTTTTTATTAAIPPGASSTRAALESPYVRRIARVEENAWFDLICQITEIRDDSVRSLLVWDGTKAPLDVSGLSETGQPQALEGLSSRLRVVADMPPPVMHRLLAVPLGTWVHLRNVKGHKHANGYMYCAARMKSSFEVLPPTDPRVEALLQGFEEKKRAFLSDDEARSLRKPKDEAHAESVEEPAQLAAIQKRPAPPVLPPTPPTVIVRCADLPLSTIDEILSYPESTALFRCQAHVRGMVPEQVEAITRPSSVKPDAPHVYLFQLQLQDPTGTLDAYVYDREGALFLGLDAVDLEENSCTRESIRAKMEALLAHPTPADFVIRAYHLDSSRPSLRRYQITSTIINVASAPPPP</sequence>
<keyword evidence="8" id="KW-1185">Reference proteome</keyword>
<feature type="compositionally biased region" description="Basic and acidic residues" evidence="5">
    <location>
        <begin position="396"/>
        <end position="412"/>
    </location>
</feature>
<feature type="region of interest" description="Disordered" evidence="5">
    <location>
        <begin position="1"/>
        <end position="52"/>
    </location>
</feature>
<comment type="subcellular location">
    <subcellularLocation>
        <location evidence="1">Chromosome</location>
        <location evidence="1">Telomere</location>
    </subcellularLocation>
</comment>
<dbReference type="GO" id="GO:0098505">
    <property type="term" value="F:G-rich strand telomeric DNA binding"/>
    <property type="evidence" value="ECO:0007669"/>
    <property type="project" value="TreeGrafter"/>
</dbReference>
<dbReference type="KEGG" id="acan:ACA1_149980"/>
<gene>
    <name evidence="7" type="ORF">ACA1_149980</name>
</gene>
<dbReference type="GO" id="GO:0016233">
    <property type="term" value="P:telomere capping"/>
    <property type="evidence" value="ECO:0007669"/>
    <property type="project" value="TreeGrafter"/>
</dbReference>
<dbReference type="Gene3D" id="2.40.50.140">
    <property type="entry name" value="Nucleic acid-binding proteins"/>
    <property type="match status" value="2"/>
</dbReference>
<evidence type="ECO:0000256" key="4">
    <source>
        <dbReference type="ARBA" id="ARBA00023125"/>
    </source>
</evidence>
<protein>
    <recommendedName>
        <fullName evidence="6">Telomeric single stranded DNA binding POT1/Cdc13 domain-containing protein</fullName>
    </recommendedName>
</protein>
<dbReference type="InterPro" id="IPR057620">
    <property type="entry name" value="POT1A/B-like_OB"/>
</dbReference>
<dbReference type="VEuPathDB" id="AmoebaDB:ACA1_149980"/>
<dbReference type="GO" id="GO:0010521">
    <property type="term" value="F:telomerase inhibitor activity"/>
    <property type="evidence" value="ECO:0007669"/>
    <property type="project" value="TreeGrafter"/>
</dbReference>
<dbReference type="OrthoDB" id="2186770at2759"/>
<dbReference type="SUPFAM" id="SSF50249">
    <property type="entry name" value="Nucleic acid-binding proteins"/>
    <property type="match status" value="2"/>
</dbReference>
<evidence type="ECO:0000313" key="8">
    <source>
        <dbReference type="Proteomes" id="UP000011083"/>
    </source>
</evidence>
<evidence type="ECO:0000259" key="6">
    <source>
        <dbReference type="SMART" id="SM00976"/>
    </source>
</evidence>
<dbReference type="Pfam" id="PF25507">
    <property type="entry name" value="OB_POT1A"/>
    <property type="match status" value="1"/>
</dbReference>
<evidence type="ECO:0000256" key="3">
    <source>
        <dbReference type="ARBA" id="ARBA00022895"/>
    </source>
</evidence>
<evidence type="ECO:0000313" key="7">
    <source>
        <dbReference type="EMBL" id="ELR22808.1"/>
    </source>
</evidence>
<dbReference type="RefSeq" id="XP_004351585.1">
    <property type="nucleotide sequence ID" value="XM_004351533.1"/>
</dbReference>
<evidence type="ECO:0000256" key="2">
    <source>
        <dbReference type="ARBA" id="ARBA00022454"/>
    </source>
</evidence>
<feature type="compositionally biased region" description="Acidic residues" evidence="5">
    <location>
        <begin position="24"/>
        <end position="41"/>
    </location>
</feature>
<organism evidence="7 8">
    <name type="scientific">Acanthamoeba castellanii (strain ATCC 30010 / Neff)</name>
    <dbReference type="NCBI Taxonomy" id="1257118"/>
    <lineage>
        <taxon>Eukaryota</taxon>
        <taxon>Amoebozoa</taxon>
        <taxon>Discosea</taxon>
        <taxon>Longamoebia</taxon>
        <taxon>Centramoebida</taxon>
        <taxon>Acanthamoebidae</taxon>
        <taxon>Acanthamoeba</taxon>
    </lineage>
</organism>
<dbReference type="GO" id="GO:0000783">
    <property type="term" value="C:nuclear telomere cap complex"/>
    <property type="evidence" value="ECO:0007669"/>
    <property type="project" value="TreeGrafter"/>
</dbReference>
<reference evidence="7 8" key="1">
    <citation type="journal article" date="2013" name="Genome Biol.">
        <title>Genome of Acanthamoeba castellanii highlights extensive lateral gene transfer and early evolution of tyrosine kinase signaling.</title>
        <authorList>
            <person name="Clarke M."/>
            <person name="Lohan A.J."/>
            <person name="Liu B."/>
            <person name="Lagkouvardos I."/>
            <person name="Roy S."/>
            <person name="Zafar N."/>
            <person name="Bertelli C."/>
            <person name="Schilde C."/>
            <person name="Kianianmomeni A."/>
            <person name="Burglin T.R."/>
            <person name="Frech C."/>
            <person name="Turcotte B."/>
            <person name="Kopec K.O."/>
            <person name="Synnott J.M."/>
            <person name="Choo C."/>
            <person name="Paponov I."/>
            <person name="Finkler A."/>
            <person name="Soon Heng Tan C."/>
            <person name="Hutchins A.P."/>
            <person name="Weinmeier T."/>
            <person name="Rattei T."/>
            <person name="Chu J.S."/>
            <person name="Gimenez G."/>
            <person name="Irimia M."/>
            <person name="Rigden D.J."/>
            <person name="Fitzpatrick D.A."/>
            <person name="Lorenzo-Morales J."/>
            <person name="Bateman A."/>
            <person name="Chiu C.H."/>
            <person name="Tang P."/>
            <person name="Hegemann P."/>
            <person name="Fromm H."/>
            <person name="Raoult D."/>
            <person name="Greub G."/>
            <person name="Miranda-Saavedra D."/>
            <person name="Chen N."/>
            <person name="Nash P."/>
            <person name="Ginger M.L."/>
            <person name="Horn M."/>
            <person name="Schaap P."/>
            <person name="Caler L."/>
            <person name="Loftus B."/>
        </authorList>
    </citation>
    <scope>NUCLEOTIDE SEQUENCE [LARGE SCALE GENOMIC DNA]</scope>
    <source>
        <strain evidence="7 8">Neff</strain>
    </source>
</reference>
<keyword evidence="3" id="KW-0779">Telomere</keyword>
<dbReference type="Proteomes" id="UP000011083">
    <property type="component" value="Unassembled WGS sequence"/>
</dbReference>
<dbReference type="AlphaFoldDB" id="L8HDH1"/>
<dbReference type="GeneID" id="14923769"/>
<evidence type="ECO:0000256" key="5">
    <source>
        <dbReference type="SAM" id="MobiDB-lite"/>
    </source>
</evidence>
<dbReference type="STRING" id="1257118.L8HDH1"/>
<dbReference type="PANTHER" id="PTHR14513:SF0">
    <property type="entry name" value="PROTECTION OF TELOMERES PROTEIN 1"/>
    <property type="match status" value="1"/>
</dbReference>